<keyword evidence="1" id="KW-0808">Transferase</keyword>
<dbReference type="AlphaFoldDB" id="A0A940IJE1"/>
<feature type="domain" description="Glycosyl transferase family 1" evidence="2">
    <location>
        <begin position="189"/>
        <end position="341"/>
    </location>
</feature>
<name>A0A940IJE1_9BACT</name>
<comment type="caution">
    <text evidence="4">The sequence shown here is derived from an EMBL/GenBank/DDBJ whole genome shotgun (WGS) entry which is preliminary data.</text>
</comment>
<dbReference type="Pfam" id="PF13439">
    <property type="entry name" value="Glyco_transf_4"/>
    <property type="match status" value="1"/>
</dbReference>
<accession>A0A940IJE1</accession>
<evidence type="ECO:0000259" key="3">
    <source>
        <dbReference type="Pfam" id="PF13439"/>
    </source>
</evidence>
<dbReference type="Pfam" id="PF00534">
    <property type="entry name" value="Glycos_transf_1"/>
    <property type="match status" value="1"/>
</dbReference>
<gene>
    <name evidence="4" type="ORF">IAB75_09985</name>
</gene>
<reference evidence="4" key="2">
    <citation type="journal article" date="2021" name="PeerJ">
        <title>Extensive microbial diversity within the chicken gut microbiome revealed by metagenomics and culture.</title>
        <authorList>
            <person name="Gilroy R."/>
            <person name="Ravi A."/>
            <person name="Getino M."/>
            <person name="Pursley I."/>
            <person name="Horton D.L."/>
            <person name="Alikhan N.F."/>
            <person name="Baker D."/>
            <person name="Gharbi K."/>
            <person name="Hall N."/>
            <person name="Watson M."/>
            <person name="Adriaenssens E.M."/>
            <person name="Foster-Nyarko E."/>
            <person name="Jarju S."/>
            <person name="Secka A."/>
            <person name="Antonio M."/>
            <person name="Oren A."/>
            <person name="Chaudhuri R.R."/>
            <person name="La Ragione R."/>
            <person name="Hildebrand F."/>
            <person name="Pallen M.J."/>
        </authorList>
    </citation>
    <scope>NUCLEOTIDE SEQUENCE</scope>
    <source>
        <strain evidence="4">G3-8215</strain>
    </source>
</reference>
<dbReference type="InterPro" id="IPR028098">
    <property type="entry name" value="Glyco_trans_4-like_N"/>
</dbReference>
<sequence length="363" mass="41339">MRVLFDYQKFSTQRTGGITRYFAELFSHFSPEVEPVVSLKYNRNVYISGNSSVFLRKVKDYDFRFRGRKLPLAAVDMINKAYSEYDISHQEYDIFHPTYYGCYFFGKVRRPVVVTVHDMIHELYPEAYGGKIVRDKKRQILESDHVVAVSENTKKDILTLYPEVDPSKISVIYHGASFKELQPEEGPWPERYLLFVGRRDGYKNFLPFMHDLKPVMDKQKDLQVVCVGEPLKACERKALVSLGVGSRVSALQASDARLLSLYQNAEAFVFPSLYEGFGLPILEAFRAGCPVCLSDASCFPEVASDAALYFRPGDSESVCDAVTRCLEDKYLCSSLVKKGKARLEMFDWKNSAAALEKVYGSLL</sequence>
<dbReference type="GO" id="GO:0016757">
    <property type="term" value="F:glycosyltransferase activity"/>
    <property type="evidence" value="ECO:0007669"/>
    <property type="project" value="InterPro"/>
</dbReference>
<evidence type="ECO:0000313" key="4">
    <source>
        <dbReference type="EMBL" id="MBO8484420.1"/>
    </source>
</evidence>
<dbReference type="Gene3D" id="3.40.50.2000">
    <property type="entry name" value="Glycogen Phosphorylase B"/>
    <property type="match status" value="2"/>
</dbReference>
<dbReference type="Proteomes" id="UP000725002">
    <property type="component" value="Unassembled WGS sequence"/>
</dbReference>
<dbReference type="GO" id="GO:0009103">
    <property type="term" value="P:lipopolysaccharide biosynthetic process"/>
    <property type="evidence" value="ECO:0007669"/>
    <property type="project" value="TreeGrafter"/>
</dbReference>
<dbReference type="EMBL" id="JADILV010000073">
    <property type="protein sequence ID" value="MBO8484420.1"/>
    <property type="molecule type" value="Genomic_DNA"/>
</dbReference>
<evidence type="ECO:0000259" key="2">
    <source>
        <dbReference type="Pfam" id="PF00534"/>
    </source>
</evidence>
<evidence type="ECO:0000313" key="5">
    <source>
        <dbReference type="Proteomes" id="UP000725002"/>
    </source>
</evidence>
<dbReference type="PANTHER" id="PTHR46401">
    <property type="entry name" value="GLYCOSYLTRANSFERASE WBBK-RELATED"/>
    <property type="match status" value="1"/>
</dbReference>
<organism evidence="4 5">
    <name type="scientific">Candidatus Cryptobacteroides avicola</name>
    <dbReference type="NCBI Taxonomy" id="2840757"/>
    <lineage>
        <taxon>Bacteria</taxon>
        <taxon>Pseudomonadati</taxon>
        <taxon>Bacteroidota</taxon>
        <taxon>Bacteroidia</taxon>
        <taxon>Bacteroidales</taxon>
        <taxon>Candidatus Cryptobacteroides</taxon>
    </lineage>
</organism>
<feature type="domain" description="Glycosyltransferase subfamily 4-like N-terminal" evidence="3">
    <location>
        <begin position="16"/>
        <end position="175"/>
    </location>
</feature>
<evidence type="ECO:0000256" key="1">
    <source>
        <dbReference type="ARBA" id="ARBA00022679"/>
    </source>
</evidence>
<dbReference type="SUPFAM" id="SSF53756">
    <property type="entry name" value="UDP-Glycosyltransferase/glycogen phosphorylase"/>
    <property type="match status" value="1"/>
</dbReference>
<dbReference type="PANTHER" id="PTHR46401:SF2">
    <property type="entry name" value="GLYCOSYLTRANSFERASE WBBK-RELATED"/>
    <property type="match status" value="1"/>
</dbReference>
<proteinExistence type="predicted"/>
<dbReference type="InterPro" id="IPR001296">
    <property type="entry name" value="Glyco_trans_1"/>
</dbReference>
<dbReference type="CDD" id="cd03809">
    <property type="entry name" value="GT4_MtfB-like"/>
    <property type="match status" value="1"/>
</dbReference>
<reference evidence="4" key="1">
    <citation type="submission" date="2020-10" db="EMBL/GenBank/DDBJ databases">
        <authorList>
            <person name="Gilroy R."/>
        </authorList>
    </citation>
    <scope>NUCLEOTIDE SEQUENCE</scope>
    <source>
        <strain evidence="4">G3-8215</strain>
    </source>
</reference>
<protein>
    <submittedName>
        <fullName evidence="4">Glycosyltransferase family 4 protein</fullName>
    </submittedName>
</protein>